<keyword evidence="3" id="KW-1185">Reference proteome</keyword>
<feature type="region of interest" description="Disordered" evidence="1">
    <location>
        <begin position="1"/>
        <end position="23"/>
    </location>
</feature>
<evidence type="ECO:0000313" key="2">
    <source>
        <dbReference type="EMBL" id="PMR69931.1"/>
    </source>
</evidence>
<dbReference type="EMBL" id="PNRE01000037">
    <property type="protein sequence ID" value="PMR69931.1"/>
    <property type="molecule type" value="Genomic_DNA"/>
</dbReference>
<evidence type="ECO:0000256" key="1">
    <source>
        <dbReference type="SAM" id="MobiDB-lite"/>
    </source>
</evidence>
<dbReference type="InterPro" id="IPR009576">
    <property type="entry name" value="Biofilm_formation_YgiB"/>
</dbReference>
<dbReference type="AlphaFoldDB" id="A0A2N7TNZ8"/>
<organism evidence="2 3">
    <name type="scientific">Halomonas heilongjiangensis</name>
    <dbReference type="NCBI Taxonomy" id="1387883"/>
    <lineage>
        <taxon>Bacteria</taxon>
        <taxon>Pseudomonadati</taxon>
        <taxon>Pseudomonadota</taxon>
        <taxon>Gammaproteobacteria</taxon>
        <taxon>Oceanospirillales</taxon>
        <taxon>Halomonadaceae</taxon>
        <taxon>Halomonas</taxon>
    </lineage>
</organism>
<proteinExistence type="predicted"/>
<accession>A0A2N7TNZ8</accession>
<dbReference type="Pfam" id="PF06693">
    <property type="entry name" value="DUF1190"/>
    <property type="match status" value="1"/>
</dbReference>
<dbReference type="Proteomes" id="UP000235346">
    <property type="component" value="Unassembled WGS sequence"/>
</dbReference>
<evidence type="ECO:0008006" key="4">
    <source>
        <dbReference type="Google" id="ProtNLM"/>
    </source>
</evidence>
<protein>
    <recommendedName>
        <fullName evidence="4">DUF1190 domain-containing protein</fullName>
    </recommendedName>
</protein>
<name>A0A2N7TNZ8_9GAMM</name>
<reference evidence="2 3" key="1">
    <citation type="submission" date="2018-01" db="EMBL/GenBank/DDBJ databases">
        <title>Halomonas endophytica sp. nov., isolated from storage liquid in the stems of Populus euphratica.</title>
        <authorList>
            <person name="Chen C."/>
        </authorList>
    </citation>
    <scope>NUCLEOTIDE SEQUENCE [LARGE SCALE GENOMIC DNA]</scope>
    <source>
        <strain evidence="2 3">DSM 26881</strain>
    </source>
</reference>
<sequence>MNEATEPQPSISPPSTSSSPAKRQKRASLLTLSLMGVAPIVIYSWDPLHKEMALFESADACVNGSSLSRSACEALQAEAHDRSEQLAPSYTHLEACEADFARVSGQCERGEWCSAEAITACQVGADHHARPAPSGFMASATLLKRLQDGDVDADAIAEDDLQPIYGMSEQSLNGGSGYYGYFGSWHYFTNQGHHLGRNGTREQRLHRHFLSASAGPHTTQGFSPGTLPSRFTASGSGASRGGFGGTARQSMMRATG</sequence>
<evidence type="ECO:0000313" key="3">
    <source>
        <dbReference type="Proteomes" id="UP000235346"/>
    </source>
</evidence>
<gene>
    <name evidence="2" type="ORF">C1H66_08715</name>
</gene>
<feature type="region of interest" description="Disordered" evidence="1">
    <location>
        <begin position="232"/>
        <end position="256"/>
    </location>
</feature>
<feature type="compositionally biased region" description="Low complexity" evidence="1">
    <location>
        <begin position="7"/>
        <end position="20"/>
    </location>
</feature>
<dbReference type="RefSeq" id="WP_102627501.1">
    <property type="nucleotide sequence ID" value="NZ_PDOH01000005.1"/>
</dbReference>
<comment type="caution">
    <text evidence="2">The sequence shown here is derived from an EMBL/GenBank/DDBJ whole genome shotgun (WGS) entry which is preliminary data.</text>
</comment>